<protein>
    <recommendedName>
        <fullName evidence="3">DUF697 domain-containing protein</fullName>
    </recommendedName>
</protein>
<name>A0A6N7XQF1_9ACTN</name>
<evidence type="ECO:0008006" key="3">
    <source>
        <dbReference type="Google" id="ProtNLM"/>
    </source>
</evidence>
<dbReference type="EMBL" id="VUNC01000007">
    <property type="protein sequence ID" value="MST73204.1"/>
    <property type="molecule type" value="Genomic_DNA"/>
</dbReference>
<accession>A0A6N7XQF1</accession>
<proteinExistence type="predicted"/>
<organism evidence="1 2">
    <name type="scientific">Olsenella porci</name>
    <dbReference type="NCBI Taxonomy" id="2652279"/>
    <lineage>
        <taxon>Bacteria</taxon>
        <taxon>Bacillati</taxon>
        <taxon>Actinomycetota</taxon>
        <taxon>Coriobacteriia</taxon>
        <taxon>Coriobacteriales</taxon>
        <taxon>Atopobiaceae</taxon>
        <taxon>Olsenella</taxon>
    </lineage>
</organism>
<dbReference type="AlphaFoldDB" id="A0A6N7XQF1"/>
<dbReference type="Proteomes" id="UP000469325">
    <property type="component" value="Unassembled WGS sequence"/>
</dbReference>
<keyword evidence="2" id="KW-1185">Reference proteome</keyword>
<evidence type="ECO:0000313" key="1">
    <source>
        <dbReference type="EMBL" id="MST73204.1"/>
    </source>
</evidence>
<gene>
    <name evidence="1" type="ORF">FYJ68_08820</name>
</gene>
<sequence>MARRHSLTLGDVARVVGSGRESQRRRSEGVSLAVMVGEGASATIARAVREALLPQNETTFVSALPLGSQVPAGLDALVVLPGSPEVAADRAVEAARMGTPAAILVCSQVEERPILASEQVASLVTYLSAADERVAVDKLCEWLVGACPSKSIALAAGIPACRQGVVRSLVRSSALANVGVGVVDLLPGADLPVMAASQARLAFDVAAAYDRRLSVSDFGLIAGGVVLAGLGYRSVSRSVSRALPPLAWAVRGGVAFAGTVVTGAVASACASGMTPQGVAEAAVGGIGKGVEELSARLSQILRQRGREGHRPAGSVYISLGGDGE</sequence>
<comment type="caution">
    <text evidence="1">The sequence shown here is derived from an EMBL/GenBank/DDBJ whole genome shotgun (WGS) entry which is preliminary data.</text>
</comment>
<evidence type="ECO:0000313" key="2">
    <source>
        <dbReference type="Proteomes" id="UP000469325"/>
    </source>
</evidence>
<dbReference type="RefSeq" id="WP_154435842.1">
    <property type="nucleotide sequence ID" value="NZ_VUNC01000007.1"/>
</dbReference>
<reference evidence="1 2" key="1">
    <citation type="submission" date="2019-08" db="EMBL/GenBank/DDBJ databases">
        <title>In-depth cultivation of the pig gut microbiome towards novel bacterial diversity and tailored functional studies.</title>
        <authorList>
            <person name="Wylensek D."/>
            <person name="Hitch T.C.A."/>
            <person name="Clavel T."/>
        </authorList>
    </citation>
    <scope>NUCLEOTIDE SEQUENCE [LARGE SCALE GENOMIC DNA]</scope>
    <source>
        <strain evidence="1 2">CA-Schmier-601-WT-1</strain>
    </source>
</reference>